<keyword evidence="2" id="KW-0274">FAD</keyword>
<dbReference type="SUPFAM" id="SSF56176">
    <property type="entry name" value="FAD-binding/transporter-associated domain-like"/>
    <property type="match status" value="1"/>
</dbReference>
<feature type="domain" description="FAD-binding PCMH-type" evidence="3">
    <location>
        <begin position="28"/>
        <end position="216"/>
    </location>
</feature>
<dbReference type="EMBL" id="AGFM01000056">
    <property type="protein sequence ID" value="EHJ59502.1"/>
    <property type="molecule type" value="Genomic_DNA"/>
</dbReference>
<evidence type="ECO:0000313" key="5">
    <source>
        <dbReference type="Proteomes" id="UP000004030"/>
    </source>
</evidence>
<evidence type="ECO:0000313" key="4">
    <source>
        <dbReference type="EMBL" id="EHJ59502.1"/>
    </source>
</evidence>
<accession>G6EGQ9</accession>
<proteinExistence type="predicted"/>
<evidence type="ECO:0000259" key="3">
    <source>
        <dbReference type="PROSITE" id="PS51387"/>
    </source>
</evidence>
<comment type="caution">
    <text evidence="4">The sequence shown here is derived from an EMBL/GenBank/DDBJ whole genome shotgun (WGS) entry which is preliminary data.</text>
</comment>
<evidence type="ECO:0000256" key="1">
    <source>
        <dbReference type="ARBA" id="ARBA00022630"/>
    </source>
</evidence>
<dbReference type="Gene3D" id="1.10.45.10">
    <property type="entry name" value="Vanillyl-alcohol Oxidase, Chain A, domain 4"/>
    <property type="match status" value="1"/>
</dbReference>
<evidence type="ECO:0000256" key="2">
    <source>
        <dbReference type="ARBA" id="ARBA00022827"/>
    </source>
</evidence>
<dbReference type="InterPro" id="IPR006094">
    <property type="entry name" value="Oxid_FAD_bind_N"/>
</dbReference>
<dbReference type="SUPFAM" id="SSF55103">
    <property type="entry name" value="FAD-linked oxidases, C-terminal domain"/>
    <property type="match status" value="1"/>
</dbReference>
<dbReference type="InterPro" id="IPR016166">
    <property type="entry name" value="FAD-bd_PCMH"/>
</dbReference>
<dbReference type="PANTHER" id="PTHR11748:SF114">
    <property type="entry name" value="ARYL-ALCOHOL OXIDASE VANILLYL-ALCOHOL OXIDASE (AFU_ORTHOLOGUE AFUA_3G09500)-RELATED"/>
    <property type="match status" value="1"/>
</dbReference>
<dbReference type="InterPro" id="IPR016164">
    <property type="entry name" value="FAD-linked_Oxase-like_C"/>
</dbReference>
<dbReference type="InterPro" id="IPR016169">
    <property type="entry name" value="FAD-bd_PCMH_sub2"/>
</dbReference>
<dbReference type="InterPro" id="IPR016170">
    <property type="entry name" value="Cytok_DH_C_sf"/>
</dbReference>
<protein>
    <recommendedName>
        <fullName evidence="3">FAD-binding PCMH-type domain-containing protein</fullName>
    </recommendedName>
</protein>
<sequence length="514" mass="57146">MGSDWVLTSDEDMATYKDTYSPWKGEEKELVASAAIAPDNADDVQEVMKVAHRYGIPIYPVSTGKNLGYGGAAPVYSGSVVLDLKRMNRILGFDETAGTVLVEPGVSYFDLFQYIQERNLPFWVDTPDPGWGSLIGNALDGGMGGTYGMLRHHYESHCGMEVVLADGEVLRTGMGAMPAAKTWQQFRWGYGPYLDGLFKQSNFGVVTKMGFWLGPKPEAFRRGTVFVPRFADLETLVDIKNYLEDTMATNGMPEIGSPLLGGGDLSDPTSAAMYIRTDANIAEMEAQAAKKGGFWSCRFAYYGNAAVIKAQWEHTKALFTDRIPGVTFQDDEVYDLPATPEQMAKFRTHPTILGIPNLLAFQIGGRSAFYPNPTSGHMWFSPVIPRTGAAIIEANRVLVDAAKEYNVPLLWFSPPVSIWPRGQMLVIGVPIREDPQENEQMRNAFRHLIATAAEHGWGEYRTPPIYQDFVQSTYSFNDHIQRRVSEVLKDALDPKGILSAGRYGIWPRHLRKEA</sequence>
<dbReference type="Gene3D" id="3.40.462.10">
    <property type="entry name" value="FAD-linked oxidases, C-terminal domain"/>
    <property type="match status" value="1"/>
</dbReference>
<dbReference type="InterPro" id="IPR016171">
    <property type="entry name" value="Vanillyl_alc_oxidase_C-sub2"/>
</dbReference>
<dbReference type="PANTHER" id="PTHR11748">
    <property type="entry name" value="D-LACTATE DEHYDROGENASE"/>
    <property type="match status" value="1"/>
</dbReference>
<dbReference type="GO" id="GO:0004458">
    <property type="term" value="F:D-lactate dehydrogenase (cytochrome) activity"/>
    <property type="evidence" value="ECO:0007669"/>
    <property type="project" value="TreeGrafter"/>
</dbReference>
<dbReference type="Gene3D" id="3.30.43.10">
    <property type="entry name" value="Uridine Diphospho-n-acetylenolpyruvylglucosamine Reductase, domain 2"/>
    <property type="match status" value="1"/>
</dbReference>
<dbReference type="InterPro" id="IPR036318">
    <property type="entry name" value="FAD-bd_PCMH-like_sf"/>
</dbReference>
<dbReference type="Proteomes" id="UP000004030">
    <property type="component" value="Unassembled WGS sequence"/>
</dbReference>
<dbReference type="eggNOG" id="COG0277">
    <property type="taxonomic scope" value="Bacteria"/>
</dbReference>
<name>G6EGQ9_9SPHN</name>
<dbReference type="Pfam" id="PF01565">
    <property type="entry name" value="FAD_binding_4"/>
    <property type="match status" value="1"/>
</dbReference>
<keyword evidence="5" id="KW-1185">Reference proteome</keyword>
<organism evidence="4 5">
    <name type="scientific">Novosphingobium pentaromativorans US6-1</name>
    <dbReference type="NCBI Taxonomy" id="1088721"/>
    <lineage>
        <taxon>Bacteria</taxon>
        <taxon>Pseudomonadati</taxon>
        <taxon>Pseudomonadota</taxon>
        <taxon>Alphaproteobacteria</taxon>
        <taxon>Sphingomonadales</taxon>
        <taxon>Sphingomonadaceae</taxon>
        <taxon>Novosphingobium</taxon>
    </lineage>
</organism>
<reference evidence="4 5" key="1">
    <citation type="journal article" date="2012" name="J. Bacteriol.">
        <title>Genome sequence of benzo(a)pyrene-degrading bacterium Novosphingobium pentaromativorans US6-1.</title>
        <authorList>
            <person name="Luo Y.R."/>
            <person name="Kang S.G."/>
            <person name="Kim S.J."/>
            <person name="Kim M.R."/>
            <person name="Li N."/>
            <person name="Lee J.H."/>
            <person name="Kwon K.K."/>
        </authorList>
    </citation>
    <scope>NUCLEOTIDE SEQUENCE [LARGE SCALE GENOMIC DNA]</scope>
    <source>
        <strain evidence="4 5">US6-1</strain>
    </source>
</reference>
<gene>
    <name evidence="4" type="ORF">NSU_3530</name>
</gene>
<dbReference type="GO" id="GO:0008720">
    <property type="term" value="F:D-lactate dehydrogenase (NAD+) activity"/>
    <property type="evidence" value="ECO:0007669"/>
    <property type="project" value="TreeGrafter"/>
</dbReference>
<dbReference type="AlphaFoldDB" id="G6EGQ9"/>
<dbReference type="InterPro" id="IPR016167">
    <property type="entry name" value="FAD-bd_PCMH_sub1"/>
</dbReference>
<dbReference type="GO" id="GO:1903457">
    <property type="term" value="P:lactate catabolic process"/>
    <property type="evidence" value="ECO:0007669"/>
    <property type="project" value="TreeGrafter"/>
</dbReference>
<dbReference type="PROSITE" id="PS51387">
    <property type="entry name" value="FAD_PCMH"/>
    <property type="match status" value="1"/>
</dbReference>
<keyword evidence="1" id="KW-0285">Flavoprotein</keyword>
<dbReference type="GO" id="GO:0071949">
    <property type="term" value="F:FAD binding"/>
    <property type="evidence" value="ECO:0007669"/>
    <property type="project" value="InterPro"/>
</dbReference>
<dbReference type="Gene3D" id="3.30.465.10">
    <property type="match status" value="1"/>
</dbReference>
<dbReference type="PATRIC" id="fig|1088721.3.peg.3484"/>